<dbReference type="EMBL" id="UINC01137913">
    <property type="protein sequence ID" value="SVD23537.1"/>
    <property type="molecule type" value="Genomic_DNA"/>
</dbReference>
<evidence type="ECO:0000256" key="5">
    <source>
        <dbReference type="ARBA" id="ARBA00022917"/>
    </source>
</evidence>
<keyword evidence="5" id="KW-0648">Protein biosynthesis</keyword>
<protein>
    <recommendedName>
        <fullName evidence="7">Arginyl tRNA synthetase N-terminal domain-containing protein</fullName>
    </recommendedName>
</protein>
<dbReference type="GO" id="GO:0006420">
    <property type="term" value="P:arginyl-tRNA aminoacylation"/>
    <property type="evidence" value="ECO:0007669"/>
    <property type="project" value="InterPro"/>
</dbReference>
<dbReference type="SUPFAM" id="SSF55190">
    <property type="entry name" value="Arginyl-tRNA synthetase (ArgRS), N-terminal 'additional' domain"/>
    <property type="match status" value="1"/>
</dbReference>
<dbReference type="SUPFAM" id="SSF52374">
    <property type="entry name" value="Nucleotidylyl transferase"/>
    <property type="match status" value="1"/>
</dbReference>
<reference evidence="8" key="1">
    <citation type="submission" date="2018-05" db="EMBL/GenBank/DDBJ databases">
        <authorList>
            <person name="Lanie J.A."/>
            <person name="Ng W.-L."/>
            <person name="Kazmierczak K.M."/>
            <person name="Andrzejewski T.M."/>
            <person name="Davidsen T.M."/>
            <person name="Wayne K.J."/>
            <person name="Tettelin H."/>
            <person name="Glass J.I."/>
            <person name="Rusch D."/>
            <person name="Podicherti R."/>
            <person name="Tsui H.-C.T."/>
            <person name="Winkler M.E."/>
        </authorList>
    </citation>
    <scope>NUCLEOTIDE SEQUENCE</scope>
</reference>
<dbReference type="InterPro" id="IPR014729">
    <property type="entry name" value="Rossmann-like_a/b/a_fold"/>
</dbReference>
<evidence type="ECO:0000313" key="8">
    <source>
        <dbReference type="EMBL" id="SVD23537.1"/>
    </source>
</evidence>
<dbReference type="GO" id="GO:0004814">
    <property type="term" value="F:arginine-tRNA ligase activity"/>
    <property type="evidence" value="ECO:0007669"/>
    <property type="project" value="InterPro"/>
</dbReference>
<evidence type="ECO:0000256" key="2">
    <source>
        <dbReference type="ARBA" id="ARBA00022598"/>
    </source>
</evidence>
<dbReference type="Gene3D" id="3.30.1360.70">
    <property type="entry name" value="Arginyl tRNA synthetase N-terminal domain"/>
    <property type="match status" value="1"/>
</dbReference>
<sequence>MKEQLQDLLIKSLSDLIEKGLLSELPSKIRLDHTKDKTHGDYATNVALVLAKQTKSDPKKLAQTIVDQLGESELVKKTEIAGPGFINFFLSDESSSAVVNDIIDSGDSYGMSTIGSGKSVLLEFVSANPTGPLHVGHGRGAAYGATISNLLRAVGFKVDNEYYVNDAGRQMDILTVSIFFRYLTLSGEKLRFPDNGYQGKYIKDIAESVFEKYGDRWRKSSSVVYKDVCKDGQQGGDKESHIDELIVRSRQLLGEGYEAIFRIGIDSILDGIKSDLAEFGVNFEKWFLEQSLI</sequence>
<dbReference type="SMART" id="SM01016">
    <property type="entry name" value="Arg_tRNA_synt_N"/>
    <property type="match status" value="1"/>
</dbReference>
<evidence type="ECO:0000256" key="1">
    <source>
        <dbReference type="ARBA" id="ARBA00022490"/>
    </source>
</evidence>
<dbReference type="PANTHER" id="PTHR11956:SF5">
    <property type="entry name" value="ARGININE--TRNA LIGASE, CYTOPLASMIC"/>
    <property type="match status" value="1"/>
</dbReference>
<dbReference type="InterPro" id="IPR001278">
    <property type="entry name" value="Arg-tRNA-ligase"/>
</dbReference>
<dbReference type="FunFam" id="3.30.1360.70:FF:000003">
    <property type="entry name" value="Arginine--tRNA ligase"/>
    <property type="match status" value="1"/>
</dbReference>
<keyword evidence="3" id="KW-0547">Nucleotide-binding</keyword>
<keyword evidence="4" id="KW-0067">ATP-binding</keyword>
<proteinExistence type="predicted"/>
<dbReference type="InterPro" id="IPR001412">
    <property type="entry name" value="aa-tRNA-synth_I_CS"/>
</dbReference>
<dbReference type="InterPro" id="IPR035684">
    <property type="entry name" value="ArgRS_core"/>
</dbReference>
<dbReference type="AlphaFoldDB" id="A0A382TPS8"/>
<dbReference type="Gene3D" id="3.40.50.620">
    <property type="entry name" value="HUPs"/>
    <property type="match status" value="1"/>
</dbReference>
<evidence type="ECO:0000256" key="3">
    <source>
        <dbReference type="ARBA" id="ARBA00022741"/>
    </source>
</evidence>
<gene>
    <name evidence="8" type="ORF">METZ01_LOCUS376391</name>
</gene>
<feature type="non-terminal residue" evidence="8">
    <location>
        <position position="293"/>
    </location>
</feature>
<evidence type="ECO:0000256" key="6">
    <source>
        <dbReference type="ARBA" id="ARBA00023146"/>
    </source>
</evidence>
<keyword evidence="1" id="KW-0963">Cytoplasm</keyword>
<dbReference type="PROSITE" id="PS00178">
    <property type="entry name" value="AA_TRNA_LIGASE_I"/>
    <property type="match status" value="1"/>
</dbReference>
<dbReference type="PRINTS" id="PR01038">
    <property type="entry name" value="TRNASYNTHARG"/>
</dbReference>
<dbReference type="PANTHER" id="PTHR11956">
    <property type="entry name" value="ARGINYL-TRNA SYNTHETASE"/>
    <property type="match status" value="1"/>
</dbReference>
<feature type="domain" description="Arginyl tRNA synthetase N-terminal" evidence="7">
    <location>
        <begin position="3"/>
        <end position="90"/>
    </location>
</feature>
<dbReference type="InterPro" id="IPR005148">
    <property type="entry name" value="Arg-tRNA-synth_N"/>
</dbReference>
<dbReference type="InterPro" id="IPR036695">
    <property type="entry name" value="Arg-tRNA-synth_N_sf"/>
</dbReference>
<dbReference type="Pfam" id="PF00750">
    <property type="entry name" value="tRNA-synt_1d"/>
    <property type="match status" value="1"/>
</dbReference>
<keyword evidence="6" id="KW-0030">Aminoacyl-tRNA synthetase</keyword>
<keyword evidence="2" id="KW-0436">Ligase</keyword>
<dbReference type="GO" id="GO:0005524">
    <property type="term" value="F:ATP binding"/>
    <property type="evidence" value="ECO:0007669"/>
    <property type="project" value="UniProtKB-KW"/>
</dbReference>
<dbReference type="GO" id="GO:0005737">
    <property type="term" value="C:cytoplasm"/>
    <property type="evidence" value="ECO:0007669"/>
    <property type="project" value="InterPro"/>
</dbReference>
<name>A0A382TPS8_9ZZZZ</name>
<organism evidence="8">
    <name type="scientific">marine metagenome</name>
    <dbReference type="NCBI Taxonomy" id="408172"/>
    <lineage>
        <taxon>unclassified sequences</taxon>
        <taxon>metagenomes</taxon>
        <taxon>ecological metagenomes</taxon>
    </lineage>
</organism>
<evidence type="ECO:0000256" key="4">
    <source>
        <dbReference type="ARBA" id="ARBA00022840"/>
    </source>
</evidence>
<accession>A0A382TPS8</accession>
<dbReference type="Pfam" id="PF03485">
    <property type="entry name" value="Arg_tRNA_synt_N"/>
    <property type="match status" value="1"/>
</dbReference>
<evidence type="ECO:0000259" key="7">
    <source>
        <dbReference type="SMART" id="SM01016"/>
    </source>
</evidence>